<name>A0A4Z1E4B3_9MICO</name>
<sequence>MVVRRRRRAGAAVGGVSGLRSGALAGAVMVIVVLDWVR</sequence>
<keyword evidence="1" id="KW-0472">Membrane</keyword>
<proteinExistence type="predicted"/>
<gene>
    <name evidence="2" type="ORF">SERN_1752</name>
</gene>
<keyword evidence="1" id="KW-1133">Transmembrane helix</keyword>
<keyword evidence="1" id="KW-0812">Transmembrane</keyword>
<reference evidence="2 3" key="1">
    <citation type="submission" date="2018-11" db="EMBL/GenBank/DDBJ databases">
        <title>Complete genome sequencing of the Actinobacteria Serinibacter sp. K3-2.</title>
        <authorList>
            <person name="Rakitin A.L."/>
            <person name="Beletsky A.V."/>
            <person name="Mardanov A.V."/>
            <person name="Ravin N.V."/>
            <person name="Gromova A.S."/>
            <person name="Filippova S.N."/>
            <person name="Gal'Chenko V.F."/>
        </authorList>
    </citation>
    <scope>NUCLEOTIDE SEQUENCE [LARGE SCALE GENOMIC DNA]</scope>
    <source>
        <strain evidence="2 3">K3-2</strain>
    </source>
</reference>
<comment type="caution">
    <text evidence="2">The sequence shown here is derived from an EMBL/GenBank/DDBJ whole genome shotgun (WGS) entry which is preliminary data.</text>
</comment>
<dbReference type="AlphaFoldDB" id="A0A4Z1E4B3"/>
<evidence type="ECO:0000313" key="3">
    <source>
        <dbReference type="Proteomes" id="UP000297318"/>
    </source>
</evidence>
<accession>A0A4Z1E4B3</accession>
<dbReference type="Proteomes" id="UP000297318">
    <property type="component" value="Unassembled WGS sequence"/>
</dbReference>
<protein>
    <submittedName>
        <fullName evidence="2">Uncharacterized protein</fullName>
    </submittedName>
</protein>
<dbReference type="EMBL" id="RHPJ01000002">
    <property type="protein sequence ID" value="TGO05748.1"/>
    <property type="molecule type" value="Genomic_DNA"/>
</dbReference>
<feature type="transmembrane region" description="Helical" evidence="1">
    <location>
        <begin position="12"/>
        <end position="34"/>
    </location>
</feature>
<evidence type="ECO:0000256" key="1">
    <source>
        <dbReference type="SAM" id="Phobius"/>
    </source>
</evidence>
<evidence type="ECO:0000313" key="2">
    <source>
        <dbReference type="EMBL" id="TGO05748.1"/>
    </source>
</evidence>
<keyword evidence="3" id="KW-1185">Reference proteome</keyword>
<organism evidence="2 3">
    <name type="scientific">Serinibacter arcticus</name>
    <dbReference type="NCBI Taxonomy" id="1655435"/>
    <lineage>
        <taxon>Bacteria</taxon>
        <taxon>Bacillati</taxon>
        <taxon>Actinomycetota</taxon>
        <taxon>Actinomycetes</taxon>
        <taxon>Micrococcales</taxon>
        <taxon>Beutenbergiaceae</taxon>
        <taxon>Serinibacter</taxon>
    </lineage>
</organism>